<evidence type="ECO:0000256" key="5">
    <source>
        <dbReference type="ARBA" id="ARBA00011895"/>
    </source>
</evidence>
<name>A0A0K0E837_STRER</name>
<evidence type="ECO:0000313" key="15">
    <source>
        <dbReference type="Proteomes" id="UP000035681"/>
    </source>
</evidence>
<evidence type="ECO:0000256" key="8">
    <source>
        <dbReference type="ARBA" id="ARBA00022679"/>
    </source>
</evidence>
<keyword evidence="8 13" id="KW-0808">Transferase</keyword>
<protein>
    <recommendedName>
        <fullName evidence="5 13">Hypoxanthine phosphoribosyltransferase</fullName>
        <ecNumber evidence="5 13">2.4.2.8</ecNumber>
    </recommendedName>
</protein>
<dbReference type="GO" id="GO:0005829">
    <property type="term" value="C:cytosol"/>
    <property type="evidence" value="ECO:0007669"/>
    <property type="project" value="TreeGrafter"/>
</dbReference>
<evidence type="ECO:0000256" key="9">
    <source>
        <dbReference type="ARBA" id="ARBA00022723"/>
    </source>
</evidence>
<dbReference type="Gene3D" id="3.40.50.2020">
    <property type="match status" value="1"/>
</dbReference>
<dbReference type="PANTHER" id="PTHR43340:SF1">
    <property type="entry name" value="HYPOXANTHINE PHOSPHORIBOSYLTRANSFERASE"/>
    <property type="match status" value="1"/>
</dbReference>
<comment type="catalytic activity">
    <reaction evidence="13">
        <text>IMP + diphosphate = hypoxanthine + 5-phospho-alpha-D-ribose 1-diphosphate</text>
        <dbReference type="Rhea" id="RHEA:17973"/>
        <dbReference type="ChEBI" id="CHEBI:17368"/>
        <dbReference type="ChEBI" id="CHEBI:33019"/>
        <dbReference type="ChEBI" id="CHEBI:58017"/>
        <dbReference type="ChEBI" id="CHEBI:58053"/>
        <dbReference type="EC" id="2.4.2.8"/>
    </reaction>
</comment>
<reference evidence="16" key="1">
    <citation type="submission" date="2015-08" db="UniProtKB">
        <authorList>
            <consortium name="WormBaseParasite"/>
        </authorList>
    </citation>
    <scope>IDENTIFICATION</scope>
</reference>
<proteinExistence type="inferred from homology"/>
<evidence type="ECO:0000256" key="2">
    <source>
        <dbReference type="ARBA" id="ARBA00004496"/>
    </source>
</evidence>
<dbReference type="GO" id="GO:0000166">
    <property type="term" value="F:nucleotide binding"/>
    <property type="evidence" value="ECO:0007669"/>
    <property type="project" value="UniProtKB-KW"/>
</dbReference>
<sequence>MIKGEFNKFCKRFILGMSNSSQIVKIGDDLEFSIDSFITPGCYEGDLSSIIIPEGLVVDRVKKLAHEIHESLGDVPLILLCILKGSYKFFTTLVDELTIARRNCTTSLTVEFIRAKSYDGTASTGHLQIIGLESLDELKGQNVVIIEDIVDSGLTLHRLIKTVKDNGASNIWTAILLSKRVKRTNEVPENFVAFSIPDKFIVGYGLDYNQKFRDLNHIAAMSKSGIAKYK</sequence>
<dbReference type="STRING" id="6248.A0A0K0E837"/>
<dbReference type="GO" id="GO:0046100">
    <property type="term" value="P:hypoxanthine metabolic process"/>
    <property type="evidence" value="ECO:0007669"/>
    <property type="project" value="TreeGrafter"/>
</dbReference>
<dbReference type="Pfam" id="PF00156">
    <property type="entry name" value="Pribosyltran"/>
    <property type="match status" value="1"/>
</dbReference>
<dbReference type="WBParaSite" id="SSTP_0000566700.1">
    <property type="protein sequence ID" value="SSTP_0000566700.1"/>
    <property type="gene ID" value="SSTP_0000566700"/>
</dbReference>
<evidence type="ECO:0000256" key="12">
    <source>
        <dbReference type="ARBA" id="ARBA00022842"/>
    </source>
</evidence>
<evidence type="ECO:0000256" key="10">
    <source>
        <dbReference type="ARBA" id="ARBA00022726"/>
    </source>
</evidence>
<keyword evidence="9 13" id="KW-0479">Metal-binding</keyword>
<dbReference type="GO" id="GO:0032264">
    <property type="term" value="P:IMP salvage"/>
    <property type="evidence" value="ECO:0007669"/>
    <property type="project" value="UniProtKB-UniPathway"/>
</dbReference>
<dbReference type="NCBIfam" id="TIGR01203">
    <property type="entry name" value="HGPRTase"/>
    <property type="match status" value="1"/>
</dbReference>
<dbReference type="InterPro" id="IPR000836">
    <property type="entry name" value="PRTase_dom"/>
</dbReference>
<dbReference type="GO" id="GO:0006178">
    <property type="term" value="P:guanine salvage"/>
    <property type="evidence" value="ECO:0007669"/>
    <property type="project" value="TreeGrafter"/>
</dbReference>
<evidence type="ECO:0000256" key="3">
    <source>
        <dbReference type="ARBA" id="ARBA00004669"/>
    </source>
</evidence>
<evidence type="ECO:0000256" key="6">
    <source>
        <dbReference type="ARBA" id="ARBA00022490"/>
    </source>
</evidence>
<comment type="subcellular location">
    <subcellularLocation>
        <location evidence="2 13">Cytoplasm</location>
    </subcellularLocation>
</comment>
<dbReference type="AlphaFoldDB" id="A0A0K0E837"/>
<keyword evidence="12 13" id="KW-0460">Magnesium</keyword>
<dbReference type="EC" id="2.4.2.8" evidence="5 13"/>
<comment type="similarity">
    <text evidence="4 13">Belongs to the purine/pyrimidine phosphoribosyltransferase family.</text>
</comment>
<dbReference type="CDD" id="cd06223">
    <property type="entry name" value="PRTases_typeI"/>
    <property type="match status" value="1"/>
</dbReference>
<evidence type="ECO:0000256" key="4">
    <source>
        <dbReference type="ARBA" id="ARBA00008391"/>
    </source>
</evidence>
<accession>A0A0K0E837</accession>
<evidence type="ECO:0000313" key="16">
    <source>
        <dbReference type="WBParaSite" id="SSTP_0000566700.1"/>
    </source>
</evidence>
<keyword evidence="15" id="KW-1185">Reference proteome</keyword>
<feature type="domain" description="Phosphoribosyltransferase" evidence="14">
    <location>
        <begin position="57"/>
        <end position="208"/>
    </location>
</feature>
<dbReference type="GO" id="GO:0032263">
    <property type="term" value="P:GMP salvage"/>
    <property type="evidence" value="ECO:0007669"/>
    <property type="project" value="TreeGrafter"/>
</dbReference>
<evidence type="ECO:0000256" key="7">
    <source>
        <dbReference type="ARBA" id="ARBA00022676"/>
    </source>
</evidence>
<dbReference type="SUPFAM" id="SSF53271">
    <property type="entry name" value="PRTase-like"/>
    <property type="match status" value="1"/>
</dbReference>
<keyword evidence="11 13" id="KW-0547">Nucleotide-binding</keyword>
<dbReference type="GO" id="GO:0006166">
    <property type="term" value="P:purine ribonucleoside salvage"/>
    <property type="evidence" value="ECO:0007669"/>
    <property type="project" value="UniProtKB-KW"/>
</dbReference>
<organism evidence="16">
    <name type="scientific">Strongyloides stercoralis</name>
    <name type="common">Threadworm</name>
    <dbReference type="NCBI Taxonomy" id="6248"/>
    <lineage>
        <taxon>Eukaryota</taxon>
        <taxon>Metazoa</taxon>
        <taxon>Ecdysozoa</taxon>
        <taxon>Nematoda</taxon>
        <taxon>Chromadorea</taxon>
        <taxon>Rhabditida</taxon>
        <taxon>Tylenchina</taxon>
        <taxon>Panagrolaimomorpha</taxon>
        <taxon>Strongyloidoidea</taxon>
        <taxon>Strongyloididae</taxon>
        <taxon>Strongyloides</taxon>
    </lineage>
</organism>
<dbReference type="Proteomes" id="UP000035681">
    <property type="component" value="Unplaced"/>
</dbReference>
<dbReference type="InterPro" id="IPR050408">
    <property type="entry name" value="HGPRT"/>
</dbReference>
<evidence type="ECO:0000256" key="11">
    <source>
        <dbReference type="ARBA" id="ARBA00022741"/>
    </source>
</evidence>
<dbReference type="InterPro" id="IPR005904">
    <property type="entry name" value="Hxn_phspho_trans"/>
</dbReference>
<keyword evidence="10 13" id="KW-0660">Purine salvage</keyword>
<evidence type="ECO:0000259" key="14">
    <source>
        <dbReference type="Pfam" id="PF00156"/>
    </source>
</evidence>
<dbReference type="FunFam" id="3.40.50.2020:FF:000053">
    <property type="entry name" value="Hypoxanthine phosphoribosyltransferase"/>
    <property type="match status" value="1"/>
</dbReference>
<keyword evidence="6 13" id="KW-0963">Cytoplasm</keyword>
<dbReference type="GO" id="GO:0000287">
    <property type="term" value="F:magnesium ion binding"/>
    <property type="evidence" value="ECO:0007669"/>
    <property type="project" value="TreeGrafter"/>
</dbReference>
<evidence type="ECO:0000256" key="1">
    <source>
        <dbReference type="ARBA" id="ARBA00001946"/>
    </source>
</evidence>
<comment type="pathway">
    <text evidence="3 13">Purine metabolism; IMP biosynthesis via salvage pathway; IMP from hypoxanthine: step 1/1.</text>
</comment>
<dbReference type="GO" id="GO:0004422">
    <property type="term" value="F:hypoxanthine phosphoribosyltransferase activity"/>
    <property type="evidence" value="ECO:0007669"/>
    <property type="project" value="InterPro"/>
</dbReference>
<dbReference type="WBParaSite" id="TCONS_00004802.p1">
    <property type="protein sequence ID" value="TCONS_00004802.p1"/>
    <property type="gene ID" value="XLOC_002827"/>
</dbReference>
<evidence type="ECO:0000256" key="13">
    <source>
        <dbReference type="RuleBase" id="RU364099"/>
    </source>
</evidence>
<dbReference type="InterPro" id="IPR029057">
    <property type="entry name" value="PRTase-like"/>
</dbReference>
<comment type="cofactor">
    <cofactor evidence="1 13">
        <name>Mg(2+)</name>
        <dbReference type="ChEBI" id="CHEBI:18420"/>
    </cofactor>
</comment>
<keyword evidence="7 13" id="KW-0328">Glycosyltransferase</keyword>
<dbReference type="PANTHER" id="PTHR43340">
    <property type="entry name" value="HYPOXANTHINE-GUANINE PHOSPHORIBOSYLTRANSFERASE"/>
    <property type="match status" value="1"/>
</dbReference>
<dbReference type="UniPathway" id="UPA00591">
    <property type="reaction ID" value="UER00648"/>
</dbReference>